<dbReference type="SUPFAM" id="SSF55961">
    <property type="entry name" value="Bet v1-like"/>
    <property type="match status" value="1"/>
</dbReference>
<dbReference type="OrthoDB" id="66844at2157"/>
<sequence length="148" mass="16437">MPRNIYSHATGVERRDGRRRLVVSRVVDAPPNAVWDLLTDTTRWPEWGPSVTAVDSPTRYIEAGTTGRVRVAGAGIWVPFAVDSYVDGEDEKRWTWTVARVPATGHRVDPVGVDGQCRVAFEVPLLAAGYVPVCRRALARIARTVERE</sequence>
<dbReference type="Gene3D" id="3.30.530.20">
    <property type="match status" value="1"/>
</dbReference>
<dbReference type="GeneID" id="35592127"/>
<keyword evidence="2" id="KW-1185">Reference proteome</keyword>
<dbReference type="EMBL" id="CP026309">
    <property type="protein sequence ID" value="AUV81691.1"/>
    <property type="molecule type" value="Genomic_DNA"/>
</dbReference>
<dbReference type="RefSeq" id="WP_103425379.1">
    <property type="nucleotide sequence ID" value="NZ_CP026309.1"/>
</dbReference>
<dbReference type="InterPro" id="IPR019587">
    <property type="entry name" value="Polyketide_cyclase/dehydratase"/>
</dbReference>
<name>A0A2I8VIE8_9EURY</name>
<evidence type="ECO:0000313" key="1">
    <source>
        <dbReference type="EMBL" id="AUV81691.1"/>
    </source>
</evidence>
<accession>A0A2I8VIE8</accession>
<dbReference type="Proteomes" id="UP000236584">
    <property type="component" value="Chromosome"/>
</dbReference>
<proteinExistence type="predicted"/>
<evidence type="ECO:0000313" key="2">
    <source>
        <dbReference type="Proteomes" id="UP000236584"/>
    </source>
</evidence>
<organism evidence="1 2">
    <name type="scientific">Salinigranum rubrum</name>
    <dbReference type="NCBI Taxonomy" id="755307"/>
    <lineage>
        <taxon>Archaea</taxon>
        <taxon>Methanobacteriati</taxon>
        <taxon>Methanobacteriota</taxon>
        <taxon>Stenosarchaea group</taxon>
        <taxon>Halobacteria</taxon>
        <taxon>Halobacteriales</taxon>
        <taxon>Haloferacaceae</taxon>
        <taxon>Salinigranum</taxon>
    </lineage>
</organism>
<protein>
    <submittedName>
        <fullName evidence="1">Polyketide cyclase</fullName>
    </submittedName>
</protein>
<gene>
    <name evidence="1" type="ORF">C2R22_08515</name>
</gene>
<reference evidence="1 2" key="1">
    <citation type="submission" date="2018-01" db="EMBL/GenBank/DDBJ databases">
        <title>Complete genome sequence of Salinigranum rubrum GX10T, an extremely halophilic archaeon isolated from a marine solar saltern.</title>
        <authorList>
            <person name="Han S."/>
        </authorList>
    </citation>
    <scope>NUCLEOTIDE SEQUENCE [LARGE SCALE GENOMIC DNA]</scope>
    <source>
        <strain evidence="1 2">GX10</strain>
    </source>
</reference>
<dbReference type="AlphaFoldDB" id="A0A2I8VIE8"/>
<dbReference type="InterPro" id="IPR023393">
    <property type="entry name" value="START-like_dom_sf"/>
</dbReference>
<dbReference type="Pfam" id="PF10604">
    <property type="entry name" value="Polyketide_cyc2"/>
    <property type="match status" value="1"/>
</dbReference>
<dbReference type="KEGG" id="srub:C2R22_08515"/>